<dbReference type="Pfam" id="PF19056">
    <property type="entry name" value="WD40_2"/>
    <property type="match status" value="1"/>
</dbReference>
<dbReference type="GO" id="GO:0051496">
    <property type="term" value="P:positive regulation of stress fiber assembly"/>
    <property type="evidence" value="ECO:0000318"/>
    <property type="project" value="GO_Central"/>
</dbReference>
<dbReference type="Pfam" id="PF00621">
    <property type="entry name" value="RhoGEF"/>
    <property type="match status" value="1"/>
</dbReference>
<dbReference type="InterPro" id="IPR000219">
    <property type="entry name" value="DH_dom"/>
</dbReference>
<dbReference type="SUPFAM" id="SSF50729">
    <property type="entry name" value="PH domain-like"/>
    <property type="match status" value="1"/>
</dbReference>
<feature type="domain" description="DH" evidence="4">
    <location>
        <begin position="93"/>
        <end position="280"/>
    </location>
</feature>
<dbReference type="FunFam" id="1.20.900.10:FF:000003">
    <property type="entry name" value="Rho guanine nucleotide exchange factor 10 like"/>
    <property type="match status" value="1"/>
</dbReference>
<dbReference type="RefSeq" id="XP_030842521.1">
    <property type="nucleotide sequence ID" value="XM_030986661.1"/>
</dbReference>
<dbReference type="InterPro" id="IPR015943">
    <property type="entry name" value="WD40/YVTN_repeat-like_dom_sf"/>
</dbReference>
<evidence type="ECO:0000313" key="6">
    <source>
        <dbReference type="Proteomes" id="UP000007110"/>
    </source>
</evidence>
<keyword evidence="6" id="KW-1185">Reference proteome</keyword>
<reference evidence="6" key="1">
    <citation type="submission" date="2015-02" db="EMBL/GenBank/DDBJ databases">
        <title>Genome sequencing for Strongylocentrotus purpuratus.</title>
        <authorList>
            <person name="Murali S."/>
            <person name="Liu Y."/>
            <person name="Vee V."/>
            <person name="English A."/>
            <person name="Wang M."/>
            <person name="Skinner E."/>
            <person name="Han Y."/>
            <person name="Muzny D.M."/>
            <person name="Worley K.C."/>
            <person name="Gibbs R.A."/>
        </authorList>
    </citation>
    <scope>NUCLEOTIDE SEQUENCE</scope>
</reference>
<proteinExistence type="predicted"/>
<dbReference type="Proteomes" id="UP000007110">
    <property type="component" value="Unassembled WGS sequence"/>
</dbReference>
<dbReference type="PANTHER" id="PTHR12877:SF7">
    <property type="entry name" value="RHO GUANINE NUCLEOTIDE EXCHANGE FACTOR 10-LIKE PROTEIN"/>
    <property type="match status" value="1"/>
</dbReference>
<reference evidence="5" key="2">
    <citation type="submission" date="2021-01" db="UniProtKB">
        <authorList>
            <consortium name="EnsemblMetazoa"/>
        </authorList>
    </citation>
    <scope>IDENTIFICATION</scope>
</reference>
<organism evidence="5 6">
    <name type="scientific">Strongylocentrotus purpuratus</name>
    <name type="common">Purple sea urchin</name>
    <dbReference type="NCBI Taxonomy" id="7668"/>
    <lineage>
        <taxon>Eukaryota</taxon>
        <taxon>Metazoa</taxon>
        <taxon>Echinodermata</taxon>
        <taxon>Eleutherozoa</taxon>
        <taxon>Echinozoa</taxon>
        <taxon>Echinoidea</taxon>
        <taxon>Euechinoidea</taxon>
        <taxon>Echinacea</taxon>
        <taxon>Camarodonta</taxon>
        <taxon>Echinidea</taxon>
        <taxon>Strongylocentrotidae</taxon>
        <taxon>Strongylocentrotus</taxon>
    </lineage>
</organism>
<keyword evidence="2" id="KW-0344">Guanine-nucleotide releasing factor</keyword>
<dbReference type="PROSITE" id="PS50010">
    <property type="entry name" value="DH_2"/>
    <property type="match status" value="1"/>
</dbReference>
<dbReference type="GO" id="GO:0005737">
    <property type="term" value="C:cytoplasm"/>
    <property type="evidence" value="ECO:0000318"/>
    <property type="project" value="GO_Central"/>
</dbReference>
<feature type="region of interest" description="Disordered" evidence="3">
    <location>
        <begin position="927"/>
        <end position="955"/>
    </location>
</feature>
<sequence length="1073" mass="121064">MVSTYSMEKAPQREEAKQTYLEWMKDLKNRGGLGKVRTFLFGRQGAERPLEDKEDLDEDKDDIHYIDVKLSHMKHPPPTLPPQPEGLSLEQIGRRHVVQAIVDSERNYMMSLQRLVQAYEKPLLESEPPLLEKEKVKTIFYRVRGIYQCHLMFQIALASRIKEWDNIEQIGDVFVASFSKAMVLEVYSAYVNNFTHAMETVKKTASQKPAFREFIESRQQSSSDRLSLYGLMLKPVQRFPQFICLLQDLLKRTHQGHPDRMPLQLALTKLETLASVLNERKKQSEQRHAVKQLIKNLNVKFSSKMSSERNRWLIRQDDMLQTVIVKPRSHRASDQAYDGQGEELKCKERRLFMLNDLLVCTTVLNNGQPSSPGSMDMPRFKHRWSVPLTEVEVINPTIEGTDIEMSSEPGKLKITTQHMDEHEYLYGGSTRQLYQERNDLLHDLAVVKQLGALLGTLKGTYGVLTRDDIDEWSEIINKLITKKGQEIKQADVSKIQISLPSVQMEQRVTLVFDAVSAKIKLDWITALETAKLGMKPHNNPGWYAPDEGDTTHAEMNFGVPLIMKALPVFPTRQQAKFQCSVLCPLEQPGHRSRRKGMLQNEGARNCLWVCNSDQKTCHVSLVGFMPPSPQLLETFETTEGRVMCMECVPGWNGPGPMGGYLNRRESERKSDYCFTRHTVWMGTETGRVLIYRINQSDKCEPLATFKASHPISAIQYLNNRVFMSLSNGSVLIYVRTHEGEWKVKEPRVSQLGEGAATCLLPVRNDMWCGCENKVHLIDTESEFKQVSFSAHDPHMVIDKMVVAGVGVWVSFAECDSIRLFHTETMELLQDISVGSPIGRMVASVTPRAQSSLHMTTPVHVTTLLACYGSLWVGTNTGILVNFPLPRLEGVPLVNGPAMVSYHTHKGPVRMLIAMELNRTNDRVLFSSREEDEESDASRSLSDLSTPSSRLKSGSQTADLVNNAMSPMTDYLNLTFNSERSNPSTTTNADHSTTTTTTTTNGISTTVTRCHESKEDADGVRPGRLGSTSEVEVSANVTSTTSMVISGGEGHDYLMRLGENVSKEAKLLMWQVSN</sequence>
<feature type="compositionally biased region" description="Low complexity" evidence="3">
    <location>
        <begin position="937"/>
        <end position="950"/>
    </location>
</feature>
<evidence type="ECO:0000259" key="4">
    <source>
        <dbReference type="PROSITE" id="PS50010"/>
    </source>
</evidence>
<dbReference type="SUPFAM" id="SSF50978">
    <property type="entry name" value="WD40 repeat-like"/>
    <property type="match status" value="1"/>
</dbReference>
<dbReference type="GO" id="GO:0030036">
    <property type="term" value="P:actin cytoskeleton organization"/>
    <property type="evidence" value="ECO:0000318"/>
    <property type="project" value="GO_Central"/>
</dbReference>
<accession>A0A7M7SZC6</accession>
<dbReference type="SUPFAM" id="SSF48065">
    <property type="entry name" value="DBL homology domain (DH-domain)"/>
    <property type="match status" value="1"/>
</dbReference>
<feature type="compositionally biased region" description="Basic and acidic residues" evidence="3">
    <location>
        <begin position="1008"/>
        <end position="1020"/>
    </location>
</feature>
<protein>
    <recommendedName>
        <fullName evidence="4">DH domain-containing protein</fullName>
    </recommendedName>
</protein>
<evidence type="ECO:0000313" key="5">
    <source>
        <dbReference type="EnsemblMetazoa" id="XP_030842521"/>
    </source>
</evidence>
<dbReference type="Gene3D" id="1.20.900.10">
    <property type="entry name" value="Dbl homology (DH) domain"/>
    <property type="match status" value="1"/>
</dbReference>
<evidence type="ECO:0000256" key="1">
    <source>
        <dbReference type="ARBA" id="ARBA00022553"/>
    </source>
</evidence>
<dbReference type="InterPro" id="IPR035899">
    <property type="entry name" value="DBL_dom_sf"/>
</dbReference>
<dbReference type="InterPro" id="IPR039919">
    <property type="entry name" value="ARHGEF10/ARHGEF17"/>
</dbReference>
<dbReference type="CDD" id="cd00160">
    <property type="entry name" value="RhoGEF"/>
    <property type="match status" value="1"/>
</dbReference>
<dbReference type="InterPro" id="IPR036322">
    <property type="entry name" value="WD40_repeat_dom_sf"/>
</dbReference>
<dbReference type="SMART" id="SM00325">
    <property type="entry name" value="RhoGEF"/>
    <property type="match status" value="1"/>
</dbReference>
<keyword evidence="1" id="KW-0597">Phosphoprotein</keyword>
<dbReference type="OrthoDB" id="28697at2759"/>
<dbReference type="AlphaFoldDB" id="A0A7M7SZC6"/>
<evidence type="ECO:0000256" key="2">
    <source>
        <dbReference type="ARBA" id="ARBA00022658"/>
    </source>
</evidence>
<dbReference type="Pfam" id="PF19057">
    <property type="entry name" value="PH_19"/>
    <property type="match status" value="1"/>
</dbReference>
<dbReference type="InParanoid" id="A0A7M7SZC6"/>
<dbReference type="GeneID" id="100893442"/>
<dbReference type="Gene3D" id="2.130.10.10">
    <property type="entry name" value="YVTN repeat-like/Quinoprotein amine dehydrogenase"/>
    <property type="match status" value="1"/>
</dbReference>
<feature type="compositionally biased region" description="Low complexity" evidence="3">
    <location>
        <begin position="983"/>
        <end position="1007"/>
    </location>
</feature>
<dbReference type="KEGG" id="spu:100893442"/>
<evidence type="ECO:0000256" key="3">
    <source>
        <dbReference type="SAM" id="MobiDB-lite"/>
    </source>
</evidence>
<feature type="region of interest" description="Disordered" evidence="3">
    <location>
        <begin position="974"/>
        <end position="1029"/>
    </location>
</feature>
<dbReference type="PANTHER" id="PTHR12877">
    <property type="entry name" value="RHO GUANINE NUCLEOTIDE EXCHANGE FACTOR"/>
    <property type="match status" value="1"/>
</dbReference>
<dbReference type="OMA" id="WCIPLLQ"/>
<dbReference type="GO" id="GO:0005085">
    <property type="term" value="F:guanyl-nucleotide exchange factor activity"/>
    <property type="evidence" value="ECO:0000318"/>
    <property type="project" value="GO_Central"/>
</dbReference>
<dbReference type="EnsemblMetazoa" id="XM_030986661">
    <property type="protein sequence ID" value="XP_030842521"/>
    <property type="gene ID" value="LOC100893442"/>
</dbReference>
<name>A0A7M7SZC6_STRPU</name>